<evidence type="ECO:0000313" key="2">
    <source>
        <dbReference type="EMBL" id="RIJ46848.1"/>
    </source>
</evidence>
<organism evidence="2 3">
    <name type="scientific">Maribellus luteus</name>
    <dbReference type="NCBI Taxonomy" id="2305463"/>
    <lineage>
        <taxon>Bacteria</taxon>
        <taxon>Pseudomonadati</taxon>
        <taxon>Bacteroidota</taxon>
        <taxon>Bacteroidia</taxon>
        <taxon>Marinilabiliales</taxon>
        <taxon>Prolixibacteraceae</taxon>
        <taxon>Maribellus</taxon>
    </lineage>
</organism>
<reference evidence="2 3" key="1">
    <citation type="submission" date="2018-08" db="EMBL/GenBank/DDBJ databases">
        <title>Pallidiluteibacterium maritimus gen. nov., sp. nov., isolated from coastal sediment.</title>
        <authorList>
            <person name="Zhou L.Y."/>
        </authorList>
    </citation>
    <scope>NUCLEOTIDE SEQUENCE [LARGE SCALE GENOMIC DNA]</scope>
    <source>
        <strain evidence="2 3">XSD2</strain>
    </source>
</reference>
<keyword evidence="1" id="KW-0732">Signal</keyword>
<feature type="chain" id="PRO_5017431410" evidence="1">
    <location>
        <begin position="22"/>
        <end position="107"/>
    </location>
</feature>
<evidence type="ECO:0000256" key="1">
    <source>
        <dbReference type="SAM" id="SignalP"/>
    </source>
</evidence>
<dbReference type="EMBL" id="QWGR01000011">
    <property type="protein sequence ID" value="RIJ46848.1"/>
    <property type="molecule type" value="Genomic_DNA"/>
</dbReference>
<comment type="caution">
    <text evidence="2">The sequence shown here is derived from an EMBL/GenBank/DDBJ whole genome shotgun (WGS) entry which is preliminary data.</text>
</comment>
<evidence type="ECO:0000313" key="3">
    <source>
        <dbReference type="Proteomes" id="UP000265926"/>
    </source>
</evidence>
<gene>
    <name evidence="2" type="ORF">D1614_16935</name>
</gene>
<protein>
    <submittedName>
        <fullName evidence="2">Uncharacterized protein</fullName>
    </submittedName>
</protein>
<sequence length="107" mass="12078">MNHLAAIAIFAIIIFTGNVNAHENKAKASGHEALTETSLQIENWMTDEHVWNVQAAPGTAREAEAELKVESWMTDQKAWELAYLAATETEGELALEDWMMNNTYWKI</sequence>
<dbReference type="AlphaFoldDB" id="A0A399STZ7"/>
<proteinExistence type="predicted"/>
<name>A0A399STZ7_9BACT</name>
<keyword evidence="3" id="KW-1185">Reference proteome</keyword>
<feature type="signal peptide" evidence="1">
    <location>
        <begin position="1"/>
        <end position="21"/>
    </location>
</feature>
<accession>A0A399STZ7</accession>
<dbReference type="Proteomes" id="UP000265926">
    <property type="component" value="Unassembled WGS sequence"/>
</dbReference>